<protein>
    <submittedName>
        <fullName evidence="1">Uncharacterized protein</fullName>
    </submittedName>
</protein>
<dbReference type="EMBL" id="MU266428">
    <property type="protein sequence ID" value="KAH7924317.1"/>
    <property type="molecule type" value="Genomic_DNA"/>
</dbReference>
<dbReference type="Proteomes" id="UP000790709">
    <property type="component" value="Unassembled WGS sequence"/>
</dbReference>
<evidence type="ECO:0000313" key="1">
    <source>
        <dbReference type="EMBL" id="KAH7924317.1"/>
    </source>
</evidence>
<evidence type="ECO:0000313" key="2">
    <source>
        <dbReference type="Proteomes" id="UP000790709"/>
    </source>
</evidence>
<keyword evidence="2" id="KW-1185">Reference proteome</keyword>
<gene>
    <name evidence="1" type="ORF">BV22DRAFT_1129956</name>
</gene>
<proteinExistence type="predicted"/>
<accession>A0ACB8BHN8</accession>
<organism evidence="1 2">
    <name type="scientific">Leucogyrophana mollusca</name>
    <dbReference type="NCBI Taxonomy" id="85980"/>
    <lineage>
        <taxon>Eukaryota</taxon>
        <taxon>Fungi</taxon>
        <taxon>Dikarya</taxon>
        <taxon>Basidiomycota</taxon>
        <taxon>Agaricomycotina</taxon>
        <taxon>Agaricomycetes</taxon>
        <taxon>Agaricomycetidae</taxon>
        <taxon>Boletales</taxon>
        <taxon>Boletales incertae sedis</taxon>
        <taxon>Leucogyrophana</taxon>
    </lineage>
</organism>
<name>A0ACB8BHN8_9AGAM</name>
<sequence length="348" mass="38052">METRVSLLSDIGYVPSYKPKNPKPVPKLLEDEESWTKLVADVNEYISSSKAKKKGAGVVKAFTVTIFDTSQGTSGDKVGGKSAKKKQDEGKPALLMTTEEQKERDALRNIEAEHHCQEHKKPCYVLKDGEHYHYTYPDLAKWARLLAKGHATVKTPPEELNLADGHVTQRQVKGKANAAKANPEAPGSPWAAQAQATQQMMAAAAPFMFGLPPMMNAWAMMQMQNGQAAMSPQKASSSSGDTATLAVPTSGQKRTFEIAATVDYPDVKTWLVSIDSDPVHGRQGLNFAQYGSSLEDNGILDLTDLIYLSSEKLQELTGMKFGIANRLLRYADEDNNGLVSKAKLPRID</sequence>
<comment type="caution">
    <text evidence="1">The sequence shown here is derived from an EMBL/GenBank/DDBJ whole genome shotgun (WGS) entry which is preliminary data.</text>
</comment>
<reference evidence="1" key="1">
    <citation type="journal article" date="2021" name="New Phytol.">
        <title>Evolutionary innovations through gain and loss of genes in the ectomycorrhizal Boletales.</title>
        <authorList>
            <person name="Wu G."/>
            <person name="Miyauchi S."/>
            <person name="Morin E."/>
            <person name="Kuo A."/>
            <person name="Drula E."/>
            <person name="Varga T."/>
            <person name="Kohler A."/>
            <person name="Feng B."/>
            <person name="Cao Y."/>
            <person name="Lipzen A."/>
            <person name="Daum C."/>
            <person name="Hundley H."/>
            <person name="Pangilinan J."/>
            <person name="Johnson J."/>
            <person name="Barry K."/>
            <person name="LaButti K."/>
            <person name="Ng V."/>
            <person name="Ahrendt S."/>
            <person name="Min B."/>
            <person name="Choi I.G."/>
            <person name="Park H."/>
            <person name="Plett J.M."/>
            <person name="Magnuson J."/>
            <person name="Spatafora J.W."/>
            <person name="Nagy L.G."/>
            <person name="Henrissat B."/>
            <person name="Grigoriev I.V."/>
            <person name="Yang Z.L."/>
            <person name="Xu J."/>
            <person name="Martin F.M."/>
        </authorList>
    </citation>
    <scope>NUCLEOTIDE SEQUENCE</scope>
    <source>
        <strain evidence="1">KUC20120723A-06</strain>
    </source>
</reference>